<proteinExistence type="predicted"/>
<dbReference type="EMBL" id="CADCXU010026589">
    <property type="protein sequence ID" value="CAB0013377.1"/>
    <property type="molecule type" value="Genomic_DNA"/>
</dbReference>
<accession>A0A6H5HB97</accession>
<feature type="non-terminal residue" evidence="1">
    <location>
        <position position="57"/>
    </location>
</feature>
<dbReference type="AlphaFoldDB" id="A0A6H5HB97"/>
<name>A0A6H5HB97_9HEMI</name>
<reference evidence="1 2" key="1">
    <citation type="submission" date="2020-02" db="EMBL/GenBank/DDBJ databases">
        <authorList>
            <person name="Ferguson B K."/>
        </authorList>
    </citation>
    <scope>NUCLEOTIDE SEQUENCE [LARGE SCALE GENOMIC DNA]</scope>
</reference>
<evidence type="ECO:0000313" key="2">
    <source>
        <dbReference type="Proteomes" id="UP000479000"/>
    </source>
</evidence>
<sequence>MFTVPSPIPRKESFPTEGILLPYSTVPDTFLPSSSIKFPGALQQTVPFSPYCHHHQP</sequence>
<gene>
    <name evidence="1" type="ORF">NTEN_LOCUS17988</name>
</gene>
<keyword evidence="2" id="KW-1185">Reference proteome</keyword>
<dbReference type="Proteomes" id="UP000479000">
    <property type="component" value="Unassembled WGS sequence"/>
</dbReference>
<organism evidence="1 2">
    <name type="scientific">Nesidiocoris tenuis</name>
    <dbReference type="NCBI Taxonomy" id="355587"/>
    <lineage>
        <taxon>Eukaryota</taxon>
        <taxon>Metazoa</taxon>
        <taxon>Ecdysozoa</taxon>
        <taxon>Arthropoda</taxon>
        <taxon>Hexapoda</taxon>
        <taxon>Insecta</taxon>
        <taxon>Pterygota</taxon>
        <taxon>Neoptera</taxon>
        <taxon>Paraneoptera</taxon>
        <taxon>Hemiptera</taxon>
        <taxon>Heteroptera</taxon>
        <taxon>Panheteroptera</taxon>
        <taxon>Cimicomorpha</taxon>
        <taxon>Miridae</taxon>
        <taxon>Dicyphina</taxon>
        <taxon>Nesidiocoris</taxon>
    </lineage>
</organism>
<evidence type="ECO:0000313" key="1">
    <source>
        <dbReference type="EMBL" id="CAB0013377.1"/>
    </source>
</evidence>
<protein>
    <submittedName>
        <fullName evidence="1">Uncharacterized protein</fullName>
    </submittedName>
</protein>